<dbReference type="InterPro" id="IPR052408">
    <property type="entry name" value="Exonuclease_MUT-7-like"/>
</dbReference>
<dbReference type="GO" id="GO:0008408">
    <property type="term" value="F:3'-5' exonuclease activity"/>
    <property type="evidence" value="ECO:0007669"/>
    <property type="project" value="InterPro"/>
</dbReference>
<dbReference type="GO" id="GO:0003676">
    <property type="term" value="F:nucleic acid binding"/>
    <property type="evidence" value="ECO:0007669"/>
    <property type="project" value="InterPro"/>
</dbReference>
<evidence type="ECO:0000256" key="1">
    <source>
        <dbReference type="SAM" id="MobiDB-lite"/>
    </source>
</evidence>
<feature type="domain" description="3'-5' exonuclease" evidence="2">
    <location>
        <begin position="709"/>
        <end position="853"/>
    </location>
</feature>
<dbReference type="InterPro" id="IPR036397">
    <property type="entry name" value="RNaseH_sf"/>
</dbReference>
<feature type="compositionally biased region" description="Low complexity" evidence="1">
    <location>
        <begin position="263"/>
        <end position="277"/>
    </location>
</feature>
<dbReference type="Pfam" id="PF01612">
    <property type="entry name" value="DNA_pol_A_exo1"/>
    <property type="match status" value="1"/>
</dbReference>
<proteinExistence type="predicted"/>
<dbReference type="InterPro" id="IPR002562">
    <property type="entry name" value="3'-5'_exonuclease_dom"/>
</dbReference>
<dbReference type="PANTHER" id="PTHR47765:SF2">
    <property type="entry name" value="EXONUCLEASE MUT-7 HOMOLOG"/>
    <property type="match status" value="1"/>
</dbReference>
<accession>A0A168QH34</accession>
<dbReference type="Gene3D" id="3.30.420.10">
    <property type="entry name" value="Ribonuclease H-like superfamily/Ribonuclease H"/>
    <property type="match status" value="2"/>
</dbReference>
<dbReference type="GO" id="GO:0006139">
    <property type="term" value="P:nucleobase-containing compound metabolic process"/>
    <property type="evidence" value="ECO:0007669"/>
    <property type="project" value="InterPro"/>
</dbReference>
<evidence type="ECO:0000259" key="2">
    <source>
        <dbReference type="SMART" id="SM00474"/>
    </source>
</evidence>
<feature type="compositionally biased region" description="Polar residues" evidence="1">
    <location>
        <begin position="77"/>
        <end position="91"/>
    </location>
</feature>
<keyword evidence="4" id="KW-1185">Reference proteome</keyword>
<dbReference type="OrthoDB" id="5376140at2759"/>
<gene>
    <name evidence="3" type="primary">ABSGL_10554.1 scaffold 12026</name>
</gene>
<dbReference type="InParanoid" id="A0A168QH34"/>
<feature type="compositionally biased region" description="Polar residues" evidence="1">
    <location>
        <begin position="56"/>
        <end position="65"/>
    </location>
</feature>
<protein>
    <recommendedName>
        <fullName evidence="2">3'-5' exonuclease domain-containing protein</fullName>
    </recommendedName>
</protein>
<feature type="region of interest" description="Disordered" evidence="1">
    <location>
        <begin position="258"/>
        <end position="391"/>
    </location>
</feature>
<dbReference type="OMA" id="LDTEWVP"/>
<dbReference type="SUPFAM" id="SSF53098">
    <property type="entry name" value="Ribonuclease H-like"/>
    <property type="match status" value="1"/>
</dbReference>
<evidence type="ECO:0000313" key="3">
    <source>
        <dbReference type="EMBL" id="SAM04688.1"/>
    </source>
</evidence>
<feature type="compositionally biased region" description="Low complexity" evidence="1">
    <location>
        <begin position="333"/>
        <end position="350"/>
    </location>
</feature>
<dbReference type="STRING" id="4829.A0A168QH34"/>
<organism evidence="3">
    <name type="scientific">Absidia glauca</name>
    <name type="common">Pin mould</name>
    <dbReference type="NCBI Taxonomy" id="4829"/>
    <lineage>
        <taxon>Eukaryota</taxon>
        <taxon>Fungi</taxon>
        <taxon>Fungi incertae sedis</taxon>
        <taxon>Mucoromycota</taxon>
        <taxon>Mucoromycotina</taxon>
        <taxon>Mucoromycetes</taxon>
        <taxon>Mucorales</taxon>
        <taxon>Cunninghamellaceae</taxon>
        <taxon>Absidia</taxon>
    </lineage>
</organism>
<dbReference type="SMART" id="SM00474">
    <property type="entry name" value="35EXOc"/>
    <property type="match status" value="1"/>
</dbReference>
<sequence length="907" mass="100565">MALDSDDEWVITTKTADHQNSNRATPPPPTTLWEEPDKDATPPISQHVAKRIPETFSRQSRTASPANRRGQIKHQVPSRTASSLAHGNKTPSPTPFLPSAGVVTFSRQTPPPTASNSWSTDDERTRTTAPVPLPTTPVDYDIEAMGDMMRDPAEYVANLITIYKNTDQFIALKDGNNTPYLFQSLADLLPLCSDPCTWIQSVLCELGVYFTTCKKSNRDLTPKFQRLLVQAICRGLDLYLSAVTITHQDAKLIDLDQPEAPAQRQQQSKQQSQDQQQPGDHDAPDLIVFTDDEDEGPDLIDLSYGEDEPAIDEIGDEDDETDTDNDSDDDVVILDIPTTTAQQQISQQSPNDLDPLQAGTDNETSGNDNTIDKGDGNLGNTDNEPPVLDNLTYPENGLQTQPLTKEHQVAFIDMVNMIDVPPSIVYYAMETFRVAHLLHVGAEYEYSGTTLCRQLLRQGFYKEAISCIIRLHQQEHFPMAAMADFMFNVGQGVMLLDYVSGKIGLQYSLLSFINIQLRYNFAGSLGVVDSELLDNVEKDKELIPPMQRMRERRFQKDLLTCGQKLVDKLDLPLDKYYFLWLSQRYAALRWAVSARSAQQSGEGNYSIESSSNYNGIIELIVDDTPTLAKLVIKELVDLMDGIGAQYFAAVFGQETFLQFYQALPPNQRMLGVIRGERISYSVSSYHGKKHRSSNKDGLIDYVLPAGVHYKMVDDHVGILEMKASLEQTKRCGLDSEWVPTLAKAGKEQTALLQLATDDGVVYLLDMKTLLKPANRQLLARAESVLRKLANKKGNLIPGGLAGVVSTFLGVAMNKKQQLSNWEKRPLTKDQAVYAACDAYSLLEVYDVLVSQGNDFAKEMAAPAPVIPKVAPVLHSPMSPLSTEPIGIKMDLPETSPAASSSIDLIQL</sequence>
<reference evidence="3" key="1">
    <citation type="submission" date="2016-04" db="EMBL/GenBank/DDBJ databases">
        <authorList>
            <person name="Evans L.H."/>
            <person name="Alamgir A."/>
            <person name="Owens N."/>
            <person name="Weber N.D."/>
            <person name="Virtaneva K."/>
            <person name="Barbian K."/>
            <person name="Babar A."/>
            <person name="Rosenke K."/>
        </authorList>
    </citation>
    <scope>NUCLEOTIDE SEQUENCE [LARGE SCALE GENOMIC DNA]</scope>
    <source>
        <strain evidence="3">CBS 101.48</strain>
    </source>
</reference>
<feature type="compositionally biased region" description="Polar residues" evidence="1">
    <location>
        <begin position="359"/>
        <end position="369"/>
    </location>
</feature>
<dbReference type="AlphaFoldDB" id="A0A168QH34"/>
<feature type="compositionally biased region" description="Acidic residues" evidence="1">
    <location>
        <begin position="290"/>
        <end position="332"/>
    </location>
</feature>
<evidence type="ECO:0000313" key="4">
    <source>
        <dbReference type="Proteomes" id="UP000078561"/>
    </source>
</evidence>
<dbReference type="EMBL" id="LT554414">
    <property type="protein sequence ID" value="SAM04688.1"/>
    <property type="molecule type" value="Genomic_DNA"/>
</dbReference>
<feature type="compositionally biased region" description="Polar residues" evidence="1">
    <location>
        <begin position="12"/>
        <end position="24"/>
    </location>
</feature>
<dbReference type="InterPro" id="IPR012337">
    <property type="entry name" value="RNaseH-like_sf"/>
</dbReference>
<name>A0A168QH34_ABSGL</name>
<dbReference type="PANTHER" id="PTHR47765">
    <property type="entry name" value="3'-5' EXONUCLEASE DOMAIN-CONTAINING PROTEIN"/>
    <property type="match status" value="1"/>
</dbReference>
<feature type="region of interest" description="Disordered" evidence="1">
    <location>
        <begin position="1"/>
        <end position="138"/>
    </location>
</feature>
<dbReference type="Proteomes" id="UP000078561">
    <property type="component" value="Unassembled WGS sequence"/>
</dbReference>